<dbReference type="Proteomes" id="UP000319817">
    <property type="component" value="Chromosome"/>
</dbReference>
<gene>
    <name evidence="1" type="ORF">K239x_37990</name>
</gene>
<name>A0A517NXG6_9BACT</name>
<proteinExistence type="predicted"/>
<keyword evidence="2" id="KW-1185">Reference proteome</keyword>
<dbReference type="OrthoDB" id="290564at2"/>
<dbReference type="EMBL" id="CP036526">
    <property type="protein sequence ID" value="QDT11799.1"/>
    <property type="molecule type" value="Genomic_DNA"/>
</dbReference>
<dbReference type="Gene3D" id="2.20.28.160">
    <property type="match status" value="1"/>
</dbReference>
<dbReference type="AlphaFoldDB" id="A0A517NXG6"/>
<protein>
    <submittedName>
        <fullName evidence="1">Uncharacterized protein</fullName>
    </submittedName>
</protein>
<evidence type="ECO:0000313" key="1">
    <source>
        <dbReference type="EMBL" id="QDT11799.1"/>
    </source>
</evidence>
<evidence type="ECO:0000313" key="2">
    <source>
        <dbReference type="Proteomes" id="UP000319817"/>
    </source>
</evidence>
<accession>A0A517NXG6</accession>
<reference evidence="1 2" key="1">
    <citation type="submission" date="2019-02" db="EMBL/GenBank/DDBJ databases">
        <title>Deep-cultivation of Planctomycetes and their phenomic and genomic characterization uncovers novel biology.</title>
        <authorList>
            <person name="Wiegand S."/>
            <person name="Jogler M."/>
            <person name="Boedeker C."/>
            <person name="Pinto D."/>
            <person name="Vollmers J."/>
            <person name="Rivas-Marin E."/>
            <person name="Kohn T."/>
            <person name="Peeters S.H."/>
            <person name="Heuer A."/>
            <person name="Rast P."/>
            <person name="Oberbeckmann S."/>
            <person name="Bunk B."/>
            <person name="Jeske O."/>
            <person name="Meyerdierks A."/>
            <person name="Storesund J.E."/>
            <person name="Kallscheuer N."/>
            <person name="Luecker S."/>
            <person name="Lage O.M."/>
            <person name="Pohl T."/>
            <person name="Merkel B.J."/>
            <person name="Hornburger P."/>
            <person name="Mueller R.-W."/>
            <person name="Bruemmer F."/>
            <person name="Labrenz M."/>
            <person name="Spormann A.M."/>
            <person name="Op den Camp H."/>
            <person name="Overmann J."/>
            <person name="Amann R."/>
            <person name="Jetten M.S.M."/>
            <person name="Mascher T."/>
            <person name="Medema M.H."/>
            <person name="Devos D.P."/>
            <person name="Kaster A.-K."/>
            <person name="Ovreas L."/>
            <person name="Rohde M."/>
            <person name="Galperin M.Y."/>
            <person name="Jogler C."/>
        </authorList>
    </citation>
    <scope>NUCLEOTIDE SEQUENCE [LARGE SCALE GENOMIC DNA]</scope>
    <source>
        <strain evidence="1 2">K23_9</strain>
    </source>
</reference>
<sequence>MPSNATIRFSQSCPTCGRRIQVRASMLGSTVACQHCQAEFIANGMEGEKSQVDENCRLMARVEKALQKSSAQSASTTIA</sequence>
<organism evidence="1 2">
    <name type="scientific">Stieleria marina</name>
    <dbReference type="NCBI Taxonomy" id="1930275"/>
    <lineage>
        <taxon>Bacteria</taxon>
        <taxon>Pseudomonadati</taxon>
        <taxon>Planctomycetota</taxon>
        <taxon>Planctomycetia</taxon>
        <taxon>Pirellulales</taxon>
        <taxon>Pirellulaceae</taxon>
        <taxon>Stieleria</taxon>
    </lineage>
</organism>